<sequence length="75" mass="8464">MFSVGDYVQPRMGGPKLKVIEVHDDQIVAVQASNEEGEKYTLKAADVSPYKEDGDFWRLLNRRDRAALIRPVGTD</sequence>
<protein>
    <submittedName>
        <fullName evidence="1">Uncharacterized protein</fullName>
    </submittedName>
</protein>
<proteinExistence type="predicted"/>
<name>A0A4U9IJX3_9ENTR</name>
<organism evidence="1 2">
    <name type="scientific">Leclercia adecarboxylata</name>
    <dbReference type="NCBI Taxonomy" id="83655"/>
    <lineage>
        <taxon>Bacteria</taxon>
        <taxon>Pseudomonadati</taxon>
        <taxon>Pseudomonadota</taxon>
        <taxon>Gammaproteobacteria</taxon>
        <taxon>Enterobacterales</taxon>
        <taxon>Enterobacteriaceae</taxon>
        <taxon>Leclercia</taxon>
    </lineage>
</organism>
<reference evidence="1 2" key="1">
    <citation type="submission" date="2019-05" db="EMBL/GenBank/DDBJ databases">
        <authorList>
            <consortium name="Pathogen Informatics"/>
        </authorList>
    </citation>
    <scope>NUCLEOTIDE SEQUENCE [LARGE SCALE GENOMIC DNA]</scope>
    <source>
        <strain evidence="1 2">NCTC13032</strain>
    </source>
</reference>
<dbReference type="EMBL" id="LR590464">
    <property type="protein sequence ID" value="VTP75939.1"/>
    <property type="molecule type" value="Genomic_DNA"/>
</dbReference>
<dbReference type="Proteomes" id="UP000310719">
    <property type="component" value="Chromosome"/>
</dbReference>
<evidence type="ECO:0000313" key="1">
    <source>
        <dbReference type="EMBL" id="VTP75939.1"/>
    </source>
</evidence>
<accession>A0A4U9IJX3</accession>
<gene>
    <name evidence="1" type="ORF">NCTC13032_05713</name>
</gene>
<evidence type="ECO:0000313" key="2">
    <source>
        <dbReference type="Proteomes" id="UP000310719"/>
    </source>
</evidence>
<dbReference type="AlphaFoldDB" id="A0A4U9IJX3"/>